<dbReference type="AlphaFoldDB" id="A0A949TTG8"/>
<dbReference type="GO" id="GO:0006529">
    <property type="term" value="P:asparagine biosynthetic process"/>
    <property type="evidence" value="ECO:0007669"/>
    <property type="project" value="UniProtKB-KW"/>
</dbReference>
<dbReference type="Pfam" id="PF13537">
    <property type="entry name" value="GATase_7"/>
    <property type="match status" value="1"/>
</dbReference>
<dbReference type="InterPro" id="IPR017932">
    <property type="entry name" value="GATase_2_dom"/>
</dbReference>
<name>A0A949TTG8_9CLOT</name>
<proteinExistence type="predicted"/>
<dbReference type="CDD" id="cd00712">
    <property type="entry name" value="AsnB"/>
    <property type="match status" value="1"/>
</dbReference>
<evidence type="ECO:0000256" key="3">
    <source>
        <dbReference type="ARBA" id="ARBA00022888"/>
    </source>
</evidence>
<keyword evidence="3" id="KW-0028">Amino-acid biosynthesis</keyword>
<evidence type="ECO:0000256" key="2">
    <source>
        <dbReference type="ARBA" id="ARBA00012737"/>
    </source>
</evidence>
<protein>
    <recommendedName>
        <fullName evidence="2">asparagine synthase (glutamine-hydrolyzing)</fullName>
        <ecNumber evidence="2">6.3.5.4</ecNumber>
    </recommendedName>
</protein>
<keyword evidence="3" id="KW-0061">Asparagine biosynthesis</keyword>
<accession>A0A949TTG8</accession>
<keyword evidence="7" id="KW-1185">Reference proteome</keyword>
<organism evidence="6 7">
    <name type="scientific">Clostridium thailandense</name>
    <dbReference type="NCBI Taxonomy" id="2794346"/>
    <lineage>
        <taxon>Bacteria</taxon>
        <taxon>Bacillati</taxon>
        <taxon>Bacillota</taxon>
        <taxon>Clostridia</taxon>
        <taxon>Eubacteriales</taxon>
        <taxon>Clostridiaceae</taxon>
        <taxon>Clostridium</taxon>
    </lineage>
</organism>
<dbReference type="InterPro" id="IPR051786">
    <property type="entry name" value="ASN_synthetase/amidase"/>
</dbReference>
<evidence type="ECO:0000256" key="4">
    <source>
        <dbReference type="ARBA" id="ARBA00048741"/>
    </source>
</evidence>
<evidence type="ECO:0000313" key="7">
    <source>
        <dbReference type="Proteomes" id="UP000694308"/>
    </source>
</evidence>
<dbReference type="GO" id="GO:0004066">
    <property type="term" value="F:asparagine synthase (glutamine-hydrolyzing) activity"/>
    <property type="evidence" value="ECO:0007669"/>
    <property type="project" value="UniProtKB-EC"/>
</dbReference>
<dbReference type="Proteomes" id="UP000694308">
    <property type="component" value="Unassembled WGS sequence"/>
</dbReference>
<evidence type="ECO:0000313" key="6">
    <source>
        <dbReference type="EMBL" id="MBV7276197.1"/>
    </source>
</evidence>
<dbReference type="InterPro" id="IPR033738">
    <property type="entry name" value="AsnB_N"/>
</dbReference>
<gene>
    <name evidence="6" type="ORF">I6U48_25270</name>
</gene>
<comment type="caution">
    <text evidence="6">The sequence shown here is derived from an EMBL/GenBank/DDBJ whole genome shotgun (WGS) entry which is preliminary data.</text>
</comment>
<reference evidence="6" key="1">
    <citation type="submission" date="2020-12" db="EMBL/GenBank/DDBJ databases">
        <title>Clostridium thailandense sp. nov., a novel acetogenic bacterium isolated from peat land soil in Thailand.</title>
        <authorList>
            <person name="Chaikitkaew S."/>
            <person name="Birkeland N.K."/>
        </authorList>
    </citation>
    <scope>NUCLEOTIDE SEQUENCE</scope>
    <source>
        <strain evidence="6">PL3</strain>
    </source>
</reference>
<dbReference type="PANTHER" id="PTHR43284">
    <property type="entry name" value="ASPARAGINE SYNTHETASE (GLUTAMINE-HYDROLYZING)"/>
    <property type="match status" value="1"/>
</dbReference>
<dbReference type="Pfam" id="PF00733">
    <property type="entry name" value="Asn_synthase"/>
    <property type="match status" value="1"/>
</dbReference>
<evidence type="ECO:0000259" key="5">
    <source>
        <dbReference type="PROSITE" id="PS51278"/>
    </source>
</evidence>
<dbReference type="EMBL" id="JAEEGC010000163">
    <property type="protein sequence ID" value="MBV7276197.1"/>
    <property type="molecule type" value="Genomic_DNA"/>
</dbReference>
<dbReference type="PROSITE" id="PS51278">
    <property type="entry name" value="GATASE_TYPE_2"/>
    <property type="match status" value="1"/>
</dbReference>
<comment type="catalytic activity">
    <reaction evidence="4">
        <text>L-aspartate + L-glutamine + ATP + H2O = L-asparagine + L-glutamate + AMP + diphosphate + H(+)</text>
        <dbReference type="Rhea" id="RHEA:12228"/>
        <dbReference type="ChEBI" id="CHEBI:15377"/>
        <dbReference type="ChEBI" id="CHEBI:15378"/>
        <dbReference type="ChEBI" id="CHEBI:29985"/>
        <dbReference type="ChEBI" id="CHEBI:29991"/>
        <dbReference type="ChEBI" id="CHEBI:30616"/>
        <dbReference type="ChEBI" id="CHEBI:33019"/>
        <dbReference type="ChEBI" id="CHEBI:58048"/>
        <dbReference type="ChEBI" id="CHEBI:58359"/>
        <dbReference type="ChEBI" id="CHEBI:456215"/>
        <dbReference type="EC" id="6.3.5.4"/>
    </reaction>
</comment>
<evidence type="ECO:0000256" key="1">
    <source>
        <dbReference type="ARBA" id="ARBA00005187"/>
    </source>
</evidence>
<dbReference type="EC" id="6.3.5.4" evidence="2"/>
<sequence length="652" mass="76953">MSVIWGVIHNNGKAMFEKTQQQIMNKLDIYRLDSIKSWYKNNVFLGCGLQYITAESLQEVLPYYDKKSRLAVTADAIIDNREELFELLNVSMNNRNKITDSELILESFKKWGTNCPKYLVGDFAFAIWDEKRNELFCARDHVGTRTFYYYYNNNTFVFCTVIKPIFEILDNKPDLNERWVTDFLALPVVVHESECCETIYSGIYQLPPAYAITINNFEIKKEQYWDPIKEVKPLKLKTDNEYEEAFRKVFFEAVRCRTRTFKDVGVMLSGGMDSGSVACVAAMQLAKKNKILKAFSSIPMLKFKDNSPKFNVANESEYIESISKTYDNIYVNYCRSEEKNSLTNIDFFIDVLEQPHKIIENLFWFDELTKTAANQNCKVLLNGSYGNMTISYGDYIVHTLTLFREKKLVKLWVEINEFSKIFKVRKYRVIKAIAKAIVPYNLRKFIGKRKYRNYDCFDMVPANINLLDKWNVKERLKKKGYFLYPDIFYDIKEMRRYMLNPTIFTQIGAIETKISLAHGIVMRDPTRDKRVIEFCLSIPYDQFVRNGRERYLIYRSMKGILPDKIRLNSLLRGLQSADWIQRLQPEWRDIYNQLEYMLSDESIENYIDVDKLKKELVSIGEKLEEEKSTSIRMLLVSLIMSHFIKDYNNREK</sequence>
<comment type="pathway">
    <text evidence="1">Amino-acid biosynthesis; L-asparagine biosynthesis; L-asparagine from L-aspartate (L-Gln route): step 1/1.</text>
</comment>
<dbReference type="PANTHER" id="PTHR43284:SF1">
    <property type="entry name" value="ASPARAGINE SYNTHETASE"/>
    <property type="match status" value="1"/>
</dbReference>
<feature type="domain" description="Glutamine amidotransferase type-2" evidence="5">
    <location>
        <begin position="2"/>
        <end position="217"/>
    </location>
</feature>
<dbReference type="RefSeq" id="WP_218323241.1">
    <property type="nucleotide sequence ID" value="NZ_JAEEGC010000163.1"/>
</dbReference>
<dbReference type="InterPro" id="IPR001962">
    <property type="entry name" value="Asn_synthase"/>
</dbReference>